<reference evidence="2 3" key="1">
    <citation type="submission" date="2016-12" db="EMBL/GenBank/DDBJ databases">
        <title>Domibacillus sp. SAOS 44 whole genome sequencing.</title>
        <authorList>
            <person name="Verma A."/>
            <person name="Krishnamurthi S."/>
        </authorList>
    </citation>
    <scope>NUCLEOTIDE SEQUENCE [LARGE SCALE GENOMIC DNA]</scope>
    <source>
        <strain evidence="2 3">SAOS 44</strain>
    </source>
</reference>
<comment type="caution">
    <text evidence="2">The sequence shown here is derived from an EMBL/GenBank/DDBJ whole genome shotgun (WGS) entry which is preliminary data.</text>
</comment>
<keyword evidence="3" id="KW-1185">Reference proteome</keyword>
<evidence type="ECO:0000313" key="2">
    <source>
        <dbReference type="EMBL" id="OKL36000.1"/>
    </source>
</evidence>
<accession>A0A1Q5P155</accession>
<name>A0A1Q5P155_9BACI</name>
<dbReference type="EMBL" id="MRWQ01000010">
    <property type="protein sequence ID" value="OKL36000.1"/>
    <property type="molecule type" value="Genomic_DNA"/>
</dbReference>
<dbReference type="AlphaFoldDB" id="A0A1Q5P155"/>
<sequence length="101" mass="11890">MSCCFSQEQFSLRRWVNRHFSNDRPRNEKENNSNEKQDNKIHQDGIARITNTRPEKAKNERPIILPKRKKIVPVKNAVARQKKESNMSTTVVIKREGDMGR</sequence>
<evidence type="ECO:0000256" key="1">
    <source>
        <dbReference type="SAM" id="MobiDB-lite"/>
    </source>
</evidence>
<evidence type="ECO:0000313" key="3">
    <source>
        <dbReference type="Proteomes" id="UP000186524"/>
    </source>
</evidence>
<gene>
    <name evidence="2" type="ORF">BLL40_11750</name>
</gene>
<dbReference type="STRING" id="1714354.BLL40_11750"/>
<dbReference type="Proteomes" id="UP000186524">
    <property type="component" value="Unassembled WGS sequence"/>
</dbReference>
<protein>
    <submittedName>
        <fullName evidence="2">Uncharacterized protein</fullName>
    </submittedName>
</protein>
<feature type="region of interest" description="Disordered" evidence="1">
    <location>
        <begin position="78"/>
        <end position="101"/>
    </location>
</feature>
<proteinExistence type="predicted"/>
<feature type="region of interest" description="Disordered" evidence="1">
    <location>
        <begin position="19"/>
        <end position="46"/>
    </location>
</feature>
<organism evidence="2 3">
    <name type="scientific">Domibacillus mangrovi</name>
    <dbReference type="NCBI Taxonomy" id="1714354"/>
    <lineage>
        <taxon>Bacteria</taxon>
        <taxon>Bacillati</taxon>
        <taxon>Bacillota</taxon>
        <taxon>Bacilli</taxon>
        <taxon>Bacillales</taxon>
        <taxon>Bacillaceae</taxon>
        <taxon>Domibacillus</taxon>
    </lineage>
</organism>
<feature type="compositionally biased region" description="Basic and acidic residues" evidence="1">
    <location>
        <begin position="20"/>
        <end position="45"/>
    </location>
</feature>